<dbReference type="PANTHER" id="PTHR43065">
    <property type="entry name" value="SENSOR HISTIDINE KINASE"/>
    <property type="match status" value="1"/>
</dbReference>
<sequence>MISEASRWSKEIFRGATREPMLWLGNALTLAFRRIMEFPAQEDFRLLLDALTHCVLLHDAQTKAIVWANRAACVALGFTVEELLPLKAHDMTRDDLKYRREIAVSAMDRSVAQGPQSYEWCYRSRAGIDMLSEAIATYVPLRERAVVMVQFRDISAEDAMRQKLRGYETRLREYMQDLGEGVAVITPRGKVGYISESGRRVLGLASDAPLGTVLNYCTPTDRDRLVAQLSSATSRQSTSAERYRIVRRDGVERWLRITCRRVEIDDELNGVLVHFRDISDEHAMEEARRVEARMLEYAGRYNAMGEMSTAIAHELSQPLAAVRNFIEGAIQRLNQPNAVESAIWGLRAADRQAEHAAHIIKSVREFIVKRDPVETQADLRDVLADVAYFIELRARDEGVLVKIDQCPEPLPIRCERVLIGQVILNLAFNALEALSGATAGGVTLATSINGDTAELHVIDNGPGVPADALERLFDGFSSSKAGGNGIGLSLCKNIVSRHDGRIWARRAETDGLECCFALPLFPRPRIH</sequence>
<dbReference type="SUPFAM" id="SSF55874">
    <property type="entry name" value="ATPase domain of HSP90 chaperone/DNA topoisomerase II/histidine kinase"/>
    <property type="match status" value="1"/>
</dbReference>
<dbReference type="Pfam" id="PF02518">
    <property type="entry name" value="HATPase_c"/>
    <property type="match status" value="1"/>
</dbReference>
<proteinExistence type="predicted"/>
<dbReference type="Gene3D" id="3.30.565.10">
    <property type="entry name" value="Histidine kinase-like ATPase, C-terminal domain"/>
    <property type="match status" value="1"/>
</dbReference>
<dbReference type="PROSITE" id="PS50113">
    <property type="entry name" value="PAC"/>
    <property type="match status" value="1"/>
</dbReference>
<dbReference type="SUPFAM" id="SSF47384">
    <property type="entry name" value="Homodimeric domain of signal transducing histidine kinase"/>
    <property type="match status" value="1"/>
</dbReference>
<dbReference type="NCBIfam" id="TIGR00229">
    <property type="entry name" value="sensory_box"/>
    <property type="match status" value="1"/>
</dbReference>
<feature type="domain" description="PAC" evidence="11">
    <location>
        <begin position="239"/>
        <end position="290"/>
    </location>
</feature>
<evidence type="ECO:0000259" key="11">
    <source>
        <dbReference type="PROSITE" id="PS50113"/>
    </source>
</evidence>
<accession>A0A158IG71</accession>
<gene>
    <name evidence="12" type="ORF">AWB65_04773</name>
</gene>
<dbReference type="InterPro" id="IPR036890">
    <property type="entry name" value="HATPase_C_sf"/>
</dbReference>
<evidence type="ECO:0000259" key="10">
    <source>
        <dbReference type="PROSITE" id="PS50112"/>
    </source>
</evidence>
<evidence type="ECO:0000313" key="12">
    <source>
        <dbReference type="EMBL" id="SAL55622.1"/>
    </source>
</evidence>
<comment type="catalytic activity">
    <reaction evidence="1">
        <text>ATP + protein L-histidine = ADP + protein N-phospho-L-histidine.</text>
        <dbReference type="EC" id="2.7.13.3"/>
    </reaction>
</comment>
<dbReference type="SUPFAM" id="SSF55785">
    <property type="entry name" value="PYP-like sensor domain (PAS domain)"/>
    <property type="match status" value="2"/>
</dbReference>
<dbReference type="SMART" id="SM00387">
    <property type="entry name" value="HATPase_c"/>
    <property type="match status" value="1"/>
</dbReference>
<dbReference type="EMBL" id="FCNW02000032">
    <property type="protein sequence ID" value="SAL55622.1"/>
    <property type="molecule type" value="Genomic_DNA"/>
</dbReference>
<dbReference type="Gene3D" id="1.10.287.130">
    <property type="match status" value="1"/>
</dbReference>
<dbReference type="Gene3D" id="3.30.450.20">
    <property type="entry name" value="PAS domain"/>
    <property type="match status" value="2"/>
</dbReference>
<dbReference type="InterPro" id="IPR003594">
    <property type="entry name" value="HATPase_dom"/>
</dbReference>
<feature type="domain" description="PAS" evidence="10">
    <location>
        <begin position="40"/>
        <end position="84"/>
    </location>
</feature>
<dbReference type="GO" id="GO:0005524">
    <property type="term" value="F:ATP binding"/>
    <property type="evidence" value="ECO:0007669"/>
    <property type="project" value="UniProtKB-KW"/>
</dbReference>
<dbReference type="GO" id="GO:0000155">
    <property type="term" value="F:phosphorelay sensor kinase activity"/>
    <property type="evidence" value="ECO:0007669"/>
    <property type="project" value="InterPro"/>
</dbReference>
<dbReference type="InterPro" id="IPR003661">
    <property type="entry name" value="HisK_dim/P_dom"/>
</dbReference>
<protein>
    <recommendedName>
        <fullName evidence="2">histidine kinase</fullName>
        <ecNumber evidence="2">2.7.13.3</ecNumber>
    </recommendedName>
</protein>
<dbReference type="InterPro" id="IPR035965">
    <property type="entry name" value="PAS-like_dom_sf"/>
</dbReference>
<evidence type="ECO:0000256" key="4">
    <source>
        <dbReference type="ARBA" id="ARBA00022679"/>
    </source>
</evidence>
<dbReference type="Pfam" id="PF13426">
    <property type="entry name" value="PAS_9"/>
    <property type="match status" value="1"/>
</dbReference>
<dbReference type="PROSITE" id="PS50109">
    <property type="entry name" value="HIS_KIN"/>
    <property type="match status" value="1"/>
</dbReference>
<dbReference type="InterPro" id="IPR005467">
    <property type="entry name" value="His_kinase_dom"/>
</dbReference>
<evidence type="ECO:0000256" key="2">
    <source>
        <dbReference type="ARBA" id="ARBA00012438"/>
    </source>
</evidence>
<dbReference type="PRINTS" id="PR00344">
    <property type="entry name" value="BCTRLSENSOR"/>
</dbReference>
<keyword evidence="6 12" id="KW-0418">Kinase</keyword>
<dbReference type="InterPro" id="IPR013656">
    <property type="entry name" value="PAS_4"/>
</dbReference>
<dbReference type="PANTHER" id="PTHR43065:SF10">
    <property type="entry name" value="PEROXIDE STRESS-ACTIVATED HISTIDINE KINASE MAK3"/>
    <property type="match status" value="1"/>
</dbReference>
<evidence type="ECO:0000256" key="6">
    <source>
        <dbReference type="ARBA" id="ARBA00022777"/>
    </source>
</evidence>
<keyword evidence="5" id="KW-0547">Nucleotide-binding</keyword>
<evidence type="ECO:0000259" key="9">
    <source>
        <dbReference type="PROSITE" id="PS50109"/>
    </source>
</evidence>
<dbReference type="CDD" id="cd00130">
    <property type="entry name" value="PAS"/>
    <property type="match status" value="1"/>
</dbReference>
<dbReference type="AlphaFoldDB" id="A0A158IG71"/>
<evidence type="ECO:0000313" key="13">
    <source>
        <dbReference type="Proteomes" id="UP000054977"/>
    </source>
</evidence>
<dbReference type="Proteomes" id="UP000054977">
    <property type="component" value="Unassembled WGS sequence"/>
</dbReference>
<organism evidence="12 13">
    <name type="scientific">Caballeronia humi</name>
    <dbReference type="NCBI Taxonomy" id="326474"/>
    <lineage>
        <taxon>Bacteria</taxon>
        <taxon>Pseudomonadati</taxon>
        <taxon>Pseudomonadota</taxon>
        <taxon>Betaproteobacteria</taxon>
        <taxon>Burkholderiales</taxon>
        <taxon>Burkholderiaceae</taxon>
        <taxon>Caballeronia</taxon>
    </lineage>
</organism>
<reference evidence="12" key="1">
    <citation type="submission" date="2016-01" db="EMBL/GenBank/DDBJ databases">
        <authorList>
            <person name="Peeters C."/>
        </authorList>
    </citation>
    <scope>NUCLEOTIDE SEQUENCE [LARGE SCALE GENOMIC DNA]</scope>
    <source>
        <strain evidence="12">LMG 22934</strain>
    </source>
</reference>
<evidence type="ECO:0000256" key="5">
    <source>
        <dbReference type="ARBA" id="ARBA00022741"/>
    </source>
</evidence>
<keyword evidence="13" id="KW-1185">Reference proteome</keyword>
<evidence type="ECO:0000256" key="8">
    <source>
        <dbReference type="ARBA" id="ARBA00023012"/>
    </source>
</evidence>
<keyword evidence="8" id="KW-0902">Two-component regulatory system</keyword>
<feature type="domain" description="PAS" evidence="10">
    <location>
        <begin position="167"/>
        <end position="236"/>
    </location>
</feature>
<name>A0A158IG71_9BURK</name>
<evidence type="ECO:0000256" key="3">
    <source>
        <dbReference type="ARBA" id="ARBA00022553"/>
    </source>
</evidence>
<evidence type="ECO:0000256" key="7">
    <source>
        <dbReference type="ARBA" id="ARBA00022840"/>
    </source>
</evidence>
<dbReference type="Pfam" id="PF08448">
    <property type="entry name" value="PAS_4"/>
    <property type="match status" value="1"/>
</dbReference>
<dbReference type="STRING" id="326474.AWB65_04773"/>
<evidence type="ECO:0000256" key="1">
    <source>
        <dbReference type="ARBA" id="ARBA00000085"/>
    </source>
</evidence>
<dbReference type="PROSITE" id="PS50112">
    <property type="entry name" value="PAS"/>
    <property type="match status" value="2"/>
</dbReference>
<dbReference type="InterPro" id="IPR004358">
    <property type="entry name" value="Sig_transdc_His_kin-like_C"/>
</dbReference>
<feature type="domain" description="Histidine kinase" evidence="9">
    <location>
        <begin position="310"/>
        <end position="522"/>
    </location>
</feature>
<dbReference type="SMART" id="SM00091">
    <property type="entry name" value="PAS"/>
    <property type="match status" value="2"/>
</dbReference>
<keyword evidence="7" id="KW-0067">ATP-binding</keyword>
<dbReference type="InterPro" id="IPR000014">
    <property type="entry name" value="PAS"/>
</dbReference>
<dbReference type="CDD" id="cd00082">
    <property type="entry name" value="HisKA"/>
    <property type="match status" value="1"/>
</dbReference>
<comment type="caution">
    <text evidence="12">The sequence shown here is derived from an EMBL/GenBank/DDBJ whole genome shotgun (WGS) entry which is preliminary data.</text>
</comment>
<dbReference type="EC" id="2.7.13.3" evidence="2"/>
<keyword evidence="3" id="KW-0597">Phosphoprotein</keyword>
<dbReference type="InterPro" id="IPR000700">
    <property type="entry name" value="PAS-assoc_C"/>
</dbReference>
<dbReference type="InterPro" id="IPR036097">
    <property type="entry name" value="HisK_dim/P_sf"/>
</dbReference>
<keyword evidence="4" id="KW-0808">Transferase</keyword>